<evidence type="ECO:0000256" key="9">
    <source>
        <dbReference type="SAM" id="MobiDB-lite"/>
    </source>
</evidence>
<dbReference type="GO" id="GO:0003755">
    <property type="term" value="F:peptidyl-prolyl cis-trans isomerase activity"/>
    <property type="evidence" value="ECO:0007669"/>
    <property type="project" value="UniProtKB-EC"/>
</dbReference>
<gene>
    <name evidence="12" type="ORF">RZS28_08735</name>
</gene>
<dbReference type="EMBL" id="CP136862">
    <property type="protein sequence ID" value="WOJ91322.1"/>
    <property type="molecule type" value="Genomic_DNA"/>
</dbReference>
<dbReference type="SUPFAM" id="SSF109998">
    <property type="entry name" value="Triger factor/SurA peptide-binding domain-like"/>
    <property type="match status" value="1"/>
</dbReference>
<dbReference type="PROSITE" id="PS50198">
    <property type="entry name" value="PPIC_PPIASE_2"/>
    <property type="match status" value="1"/>
</dbReference>
<dbReference type="RefSeq" id="WP_407340918.1">
    <property type="nucleotide sequence ID" value="NZ_CP136862.1"/>
</dbReference>
<evidence type="ECO:0000256" key="1">
    <source>
        <dbReference type="ARBA" id="ARBA00000971"/>
    </source>
</evidence>
<keyword evidence="13" id="KW-1185">Reference proteome</keyword>
<feature type="signal peptide" evidence="10">
    <location>
        <begin position="1"/>
        <end position="33"/>
    </location>
</feature>
<dbReference type="Pfam" id="PF13616">
    <property type="entry name" value="Rotamase_3"/>
    <property type="match status" value="1"/>
</dbReference>
<dbReference type="PANTHER" id="PTHR47245:SF2">
    <property type="entry name" value="PEPTIDYL-PROLYL CIS-TRANS ISOMERASE HP_0175-RELATED"/>
    <property type="match status" value="1"/>
</dbReference>
<sequence length="294" mass="31532">MFMKQSLRALVMGLACASALAGPAILAASPAAAKVLATVNGKEITDEDLKIATDDLGPSLPPQLEGKAREAYVLDFLIDGVLVAQKAQADKLDQGPEFAKKLAYFREKLLMETLLGQVAKTAVTDAALKATYDEAAKAQKPETEIHARHILVPTDADAQAALKRVKAGEDFAKVAKEVSKDPGSEGGDLGWFTKDRMVPEFADAAFKLEPGQISDPVKSPFGWHIIKVEDKRQKTFPSYDEVKDQVARYVAQKAQSELVAQLRKTAKIDRETPAPDAGDKPAADPKAAPAAGKK</sequence>
<evidence type="ECO:0000313" key="12">
    <source>
        <dbReference type="EMBL" id="WOJ91322.1"/>
    </source>
</evidence>
<name>A0ABZ0HX16_9HYPH</name>
<evidence type="ECO:0000259" key="11">
    <source>
        <dbReference type="PROSITE" id="PS50198"/>
    </source>
</evidence>
<comment type="catalytic activity">
    <reaction evidence="1">
        <text>[protein]-peptidylproline (omega=180) = [protein]-peptidylproline (omega=0)</text>
        <dbReference type="Rhea" id="RHEA:16237"/>
        <dbReference type="Rhea" id="RHEA-COMP:10747"/>
        <dbReference type="Rhea" id="RHEA-COMP:10748"/>
        <dbReference type="ChEBI" id="CHEBI:83833"/>
        <dbReference type="ChEBI" id="CHEBI:83834"/>
        <dbReference type="EC" id="5.2.1.8"/>
    </reaction>
</comment>
<evidence type="ECO:0000256" key="4">
    <source>
        <dbReference type="ARBA" id="ARBA00018370"/>
    </source>
</evidence>
<protein>
    <recommendedName>
        <fullName evidence="4">Parvulin-like PPIase</fullName>
        <ecNumber evidence="3">5.2.1.8</ecNumber>
    </recommendedName>
    <alternativeName>
        <fullName evidence="6">Peptidyl-prolyl cis-trans isomerase plp</fullName>
    </alternativeName>
    <alternativeName>
        <fullName evidence="7">Rotamase plp</fullName>
    </alternativeName>
</protein>
<dbReference type="Gene3D" id="1.10.8.1040">
    <property type="match status" value="1"/>
</dbReference>
<evidence type="ECO:0000256" key="3">
    <source>
        <dbReference type="ARBA" id="ARBA00013194"/>
    </source>
</evidence>
<feature type="chain" id="PRO_5045937945" description="Parvulin-like PPIase" evidence="10">
    <location>
        <begin position="34"/>
        <end position="294"/>
    </location>
</feature>
<dbReference type="EC" id="5.2.1.8" evidence="3"/>
<feature type="compositionally biased region" description="Basic and acidic residues" evidence="9">
    <location>
        <begin position="266"/>
        <end position="283"/>
    </location>
</feature>
<dbReference type="InterPro" id="IPR050245">
    <property type="entry name" value="PrsA_foldase"/>
</dbReference>
<evidence type="ECO:0000256" key="7">
    <source>
        <dbReference type="ARBA" id="ARBA00031484"/>
    </source>
</evidence>
<proteinExistence type="inferred from homology"/>
<reference evidence="12 13" key="1">
    <citation type="submission" date="2023-10" db="EMBL/GenBank/DDBJ databases">
        <title>Novel methanotroph of the genus Methylocapsa from a subarctic wetland.</title>
        <authorList>
            <person name="Belova S.E."/>
            <person name="Oshkin I.Y."/>
            <person name="Miroshnikov K."/>
            <person name="Dedysh S.N."/>
        </authorList>
    </citation>
    <scope>NUCLEOTIDE SEQUENCE [LARGE SCALE GENOMIC DNA]</scope>
    <source>
        <strain evidence="12 13">RX1</strain>
    </source>
</reference>
<dbReference type="SUPFAM" id="SSF54534">
    <property type="entry name" value="FKBP-like"/>
    <property type="match status" value="1"/>
</dbReference>
<feature type="domain" description="PpiC" evidence="11">
    <location>
        <begin position="142"/>
        <end position="230"/>
    </location>
</feature>
<dbReference type="Proteomes" id="UP001626536">
    <property type="component" value="Chromosome"/>
</dbReference>
<dbReference type="InterPro" id="IPR000297">
    <property type="entry name" value="PPIase_PpiC"/>
</dbReference>
<dbReference type="InterPro" id="IPR027304">
    <property type="entry name" value="Trigger_fact/SurA_dom_sf"/>
</dbReference>
<keyword evidence="10" id="KW-0732">Signal</keyword>
<evidence type="ECO:0000256" key="5">
    <source>
        <dbReference type="ARBA" id="ARBA00023110"/>
    </source>
</evidence>
<feature type="region of interest" description="Disordered" evidence="9">
    <location>
        <begin position="264"/>
        <end position="294"/>
    </location>
</feature>
<dbReference type="Gene3D" id="3.10.50.40">
    <property type="match status" value="1"/>
</dbReference>
<evidence type="ECO:0000313" key="13">
    <source>
        <dbReference type="Proteomes" id="UP001626536"/>
    </source>
</evidence>
<organism evidence="12 13">
    <name type="scientific">Methylocapsa polymorpha</name>
    <dbReference type="NCBI Taxonomy" id="3080828"/>
    <lineage>
        <taxon>Bacteria</taxon>
        <taxon>Pseudomonadati</taxon>
        <taxon>Pseudomonadota</taxon>
        <taxon>Alphaproteobacteria</taxon>
        <taxon>Hyphomicrobiales</taxon>
        <taxon>Beijerinckiaceae</taxon>
        <taxon>Methylocapsa</taxon>
    </lineage>
</organism>
<comment type="similarity">
    <text evidence="2">Belongs to the PpiC/parvulin rotamase family.</text>
</comment>
<evidence type="ECO:0000256" key="8">
    <source>
        <dbReference type="PROSITE-ProRule" id="PRU00278"/>
    </source>
</evidence>
<evidence type="ECO:0000256" key="10">
    <source>
        <dbReference type="SAM" id="SignalP"/>
    </source>
</evidence>
<feature type="compositionally biased region" description="Low complexity" evidence="9">
    <location>
        <begin position="284"/>
        <end position="294"/>
    </location>
</feature>
<dbReference type="PANTHER" id="PTHR47245">
    <property type="entry name" value="PEPTIDYLPROLYL ISOMERASE"/>
    <property type="match status" value="1"/>
</dbReference>
<evidence type="ECO:0000256" key="6">
    <source>
        <dbReference type="ARBA" id="ARBA00030642"/>
    </source>
</evidence>
<dbReference type="InterPro" id="IPR046357">
    <property type="entry name" value="PPIase_dom_sf"/>
</dbReference>
<evidence type="ECO:0000256" key="2">
    <source>
        <dbReference type="ARBA" id="ARBA00007656"/>
    </source>
</evidence>
<keyword evidence="5 8" id="KW-0697">Rotamase</keyword>
<accession>A0ABZ0HX16</accession>
<keyword evidence="8 12" id="KW-0413">Isomerase</keyword>